<evidence type="ECO:0000313" key="2">
    <source>
        <dbReference type="Proteomes" id="UP000016934"/>
    </source>
</evidence>
<reference evidence="2" key="2">
    <citation type="journal article" date="2013" name="PLoS Genet.">
        <title>Comparative genome structure, secondary metabolite, and effector coding capacity across Cochliobolus pathogens.</title>
        <authorList>
            <person name="Condon B.J."/>
            <person name="Leng Y."/>
            <person name="Wu D."/>
            <person name="Bushley K.E."/>
            <person name="Ohm R.A."/>
            <person name="Otillar R."/>
            <person name="Martin J."/>
            <person name="Schackwitz W."/>
            <person name="Grimwood J."/>
            <person name="MohdZainudin N."/>
            <person name="Xue C."/>
            <person name="Wang R."/>
            <person name="Manning V.A."/>
            <person name="Dhillon B."/>
            <person name="Tu Z.J."/>
            <person name="Steffenson B.J."/>
            <person name="Salamov A."/>
            <person name="Sun H."/>
            <person name="Lowry S."/>
            <person name="LaButti K."/>
            <person name="Han J."/>
            <person name="Copeland A."/>
            <person name="Lindquist E."/>
            <person name="Barry K."/>
            <person name="Schmutz J."/>
            <person name="Baker S.E."/>
            <person name="Ciuffetti L.M."/>
            <person name="Grigoriev I.V."/>
            <person name="Zhong S."/>
            <person name="Turgeon B.G."/>
        </authorList>
    </citation>
    <scope>NUCLEOTIDE SEQUENCE [LARGE SCALE GENOMIC DNA]</scope>
    <source>
        <strain evidence="2">ND90Pr / ATCC 201652</strain>
    </source>
</reference>
<gene>
    <name evidence="1" type="ORF">COCSADRAFT_104620</name>
</gene>
<sequence length="56" mass="6472">ITAFKTKYRLFKYIVMLFRLTNALATVTVRAHGQRGQARVQVLLLQLINRLSLQVV</sequence>
<dbReference type="RefSeq" id="XP_007706145.1">
    <property type="nucleotide sequence ID" value="XM_007707955.1"/>
</dbReference>
<feature type="non-terminal residue" evidence="1">
    <location>
        <position position="1"/>
    </location>
</feature>
<dbReference type="Proteomes" id="UP000016934">
    <property type="component" value="Unassembled WGS sequence"/>
</dbReference>
<dbReference type="GeneID" id="19129927"/>
<reference evidence="1 2" key="1">
    <citation type="journal article" date="2012" name="PLoS Pathog.">
        <title>Diverse lifestyles and strategies of plant pathogenesis encoded in the genomes of eighteen Dothideomycetes fungi.</title>
        <authorList>
            <person name="Ohm R.A."/>
            <person name="Feau N."/>
            <person name="Henrissat B."/>
            <person name="Schoch C.L."/>
            <person name="Horwitz B.A."/>
            <person name="Barry K.W."/>
            <person name="Condon B.J."/>
            <person name="Copeland A.C."/>
            <person name="Dhillon B."/>
            <person name="Glaser F."/>
            <person name="Hesse C.N."/>
            <person name="Kosti I."/>
            <person name="LaButti K."/>
            <person name="Lindquist E.A."/>
            <person name="Lucas S."/>
            <person name="Salamov A.A."/>
            <person name="Bradshaw R.E."/>
            <person name="Ciuffetti L."/>
            <person name="Hamelin R.C."/>
            <person name="Kema G.H.J."/>
            <person name="Lawrence C."/>
            <person name="Scott J.A."/>
            <person name="Spatafora J.W."/>
            <person name="Turgeon B.G."/>
            <person name="de Wit P.J.G.M."/>
            <person name="Zhong S."/>
            <person name="Goodwin S.B."/>
            <person name="Grigoriev I.V."/>
        </authorList>
    </citation>
    <scope>NUCLEOTIDE SEQUENCE [LARGE SCALE GENOMIC DNA]</scope>
    <source>
        <strain evidence="2">ND90Pr / ATCC 201652</strain>
    </source>
</reference>
<evidence type="ECO:0000313" key="1">
    <source>
        <dbReference type="EMBL" id="EMD58153.1"/>
    </source>
</evidence>
<name>M2RSD9_COCSN</name>
<dbReference type="EMBL" id="KB445690">
    <property type="protein sequence ID" value="EMD58153.1"/>
    <property type="molecule type" value="Genomic_DNA"/>
</dbReference>
<dbReference type="KEGG" id="bsc:COCSADRAFT_104620"/>
<organism evidence="1 2">
    <name type="scientific">Cochliobolus sativus (strain ND90Pr / ATCC 201652)</name>
    <name type="common">Common root rot and spot blotch fungus</name>
    <name type="synonym">Bipolaris sorokiniana</name>
    <dbReference type="NCBI Taxonomy" id="665912"/>
    <lineage>
        <taxon>Eukaryota</taxon>
        <taxon>Fungi</taxon>
        <taxon>Dikarya</taxon>
        <taxon>Ascomycota</taxon>
        <taxon>Pezizomycotina</taxon>
        <taxon>Dothideomycetes</taxon>
        <taxon>Pleosporomycetidae</taxon>
        <taxon>Pleosporales</taxon>
        <taxon>Pleosporineae</taxon>
        <taxon>Pleosporaceae</taxon>
        <taxon>Bipolaris</taxon>
    </lineage>
</organism>
<dbReference type="HOGENOM" id="CLU_3019812_0_0_1"/>
<keyword evidence="2" id="KW-1185">Reference proteome</keyword>
<accession>M2RSD9</accession>
<protein>
    <submittedName>
        <fullName evidence="1">Uncharacterized protein</fullName>
    </submittedName>
</protein>
<proteinExistence type="predicted"/>
<dbReference type="AlphaFoldDB" id="M2RSD9"/>